<gene>
    <name evidence="2" type="ORF">E4K64_14620</name>
</gene>
<keyword evidence="2" id="KW-0418">Kinase</keyword>
<evidence type="ECO:0000313" key="2">
    <source>
        <dbReference type="EMBL" id="TFV75821.1"/>
    </source>
</evidence>
<dbReference type="SUPFAM" id="SSF55874">
    <property type="entry name" value="ATPase domain of HSP90 chaperone/DNA topoisomerase II/histidine kinase"/>
    <property type="match status" value="1"/>
</dbReference>
<dbReference type="Pfam" id="PF13581">
    <property type="entry name" value="HATPase_c_2"/>
    <property type="match status" value="1"/>
</dbReference>
<dbReference type="EMBL" id="SPQS01000007">
    <property type="protein sequence ID" value="TFV75821.1"/>
    <property type="molecule type" value="Genomic_DNA"/>
</dbReference>
<evidence type="ECO:0000313" key="3">
    <source>
        <dbReference type="Proteomes" id="UP000297700"/>
    </source>
</evidence>
<feature type="domain" description="Histidine kinase/HSP90-like ATPase" evidence="1">
    <location>
        <begin position="41"/>
        <end position="99"/>
    </location>
</feature>
<reference evidence="2 3" key="1">
    <citation type="submission" date="2019-03" db="EMBL/GenBank/DDBJ databases">
        <title>Bradyrhizobium strains diversity.</title>
        <authorList>
            <person name="Urquiaga M.C.O."/>
            <person name="Hungria M."/>
            <person name="Delamuta J.R.M."/>
            <person name="Klepa M.S."/>
        </authorList>
    </citation>
    <scope>NUCLEOTIDE SEQUENCE [LARGE SCALE GENOMIC DNA]</scope>
    <source>
        <strain evidence="2 3">CNPSo 3426</strain>
    </source>
</reference>
<organism evidence="2 3">
    <name type="scientific">Bradyrhizobium frederickii</name>
    <dbReference type="NCBI Taxonomy" id="2560054"/>
    <lineage>
        <taxon>Bacteria</taxon>
        <taxon>Pseudomonadati</taxon>
        <taxon>Pseudomonadota</taxon>
        <taxon>Alphaproteobacteria</taxon>
        <taxon>Hyphomicrobiales</taxon>
        <taxon>Nitrobacteraceae</taxon>
        <taxon>Bradyrhizobium</taxon>
    </lineage>
</organism>
<comment type="caution">
    <text evidence="2">The sequence shown here is derived from an EMBL/GenBank/DDBJ whole genome shotgun (WGS) entry which is preliminary data.</text>
</comment>
<dbReference type="Proteomes" id="UP000297700">
    <property type="component" value="Unassembled WGS sequence"/>
</dbReference>
<accession>A0A4Y9P5Y1</accession>
<dbReference type="RefSeq" id="WP_135164148.1">
    <property type="nucleotide sequence ID" value="NZ_SPQS01000007.1"/>
</dbReference>
<dbReference type="CDD" id="cd16936">
    <property type="entry name" value="HATPase_RsbW-like"/>
    <property type="match status" value="1"/>
</dbReference>
<dbReference type="Gene3D" id="3.30.565.10">
    <property type="entry name" value="Histidine kinase-like ATPase, C-terminal domain"/>
    <property type="match status" value="1"/>
</dbReference>
<dbReference type="AlphaFoldDB" id="A0A4Y9P5Y1"/>
<keyword evidence="2" id="KW-0808">Transferase</keyword>
<sequence>MTPNSHDLIDAAKRLRKLGVPVELSGLGRVKVRVFLASGCLLMQSDRCSRLELIVSELVSNAARYARFDEQANIEIELMHEADFLHCTVSDNGAEPARPIRGLEIAHRLAKDLCGRISHWFDDERTSLVLSIPLTERELQANTSPAGG</sequence>
<dbReference type="InterPro" id="IPR003594">
    <property type="entry name" value="HATPase_dom"/>
</dbReference>
<name>A0A4Y9P5Y1_9BRAD</name>
<protein>
    <submittedName>
        <fullName evidence="2">Sensor histidine kinase</fullName>
    </submittedName>
</protein>
<dbReference type="GO" id="GO:0016301">
    <property type="term" value="F:kinase activity"/>
    <property type="evidence" value="ECO:0007669"/>
    <property type="project" value="UniProtKB-KW"/>
</dbReference>
<proteinExistence type="predicted"/>
<dbReference type="InterPro" id="IPR036890">
    <property type="entry name" value="HATPase_C_sf"/>
</dbReference>
<evidence type="ECO:0000259" key="1">
    <source>
        <dbReference type="Pfam" id="PF13581"/>
    </source>
</evidence>